<comment type="caution">
    <text evidence="1">The sequence shown here is derived from an EMBL/GenBank/DDBJ whole genome shotgun (WGS) entry which is preliminary data.</text>
</comment>
<organism evidence="1 2">
    <name type="scientific">Beauveria bassiana</name>
    <name type="common">White muscardine disease fungus</name>
    <name type="synonym">Tritirachium shiotae</name>
    <dbReference type="NCBI Taxonomy" id="176275"/>
    <lineage>
        <taxon>Eukaryota</taxon>
        <taxon>Fungi</taxon>
        <taxon>Dikarya</taxon>
        <taxon>Ascomycota</taxon>
        <taxon>Pezizomycotina</taxon>
        <taxon>Sordariomycetes</taxon>
        <taxon>Hypocreomycetidae</taxon>
        <taxon>Hypocreales</taxon>
        <taxon>Cordycipitaceae</taxon>
        <taxon>Beauveria</taxon>
    </lineage>
</organism>
<name>A0A2S7YKD0_BEABA</name>
<evidence type="ECO:0000313" key="1">
    <source>
        <dbReference type="EMBL" id="PQK16557.1"/>
    </source>
</evidence>
<proteinExistence type="predicted"/>
<dbReference type="Proteomes" id="UP000237441">
    <property type="component" value="Unassembled WGS sequence"/>
</dbReference>
<dbReference type="AlphaFoldDB" id="A0A2S7YKD0"/>
<sequence length="117" mass="12939">MPASPPIRSPKFMWSREERWRMTVRRTPKSMSFCTRILRTTLLSCWTDSRASSCASECCLSLTMKRSLPMPPMCRILAQQPPPLSSTSATIRPRAGFASSFAAASLPSQIPQSISGS</sequence>
<protein>
    <submittedName>
        <fullName evidence="1">Uncharacterized protein</fullName>
    </submittedName>
</protein>
<reference evidence="1 2" key="1">
    <citation type="submission" date="2016-07" db="EMBL/GenBank/DDBJ databases">
        <title>Comparative genomics of the entomopathogenic fungus Beauveria bassiana.</title>
        <authorList>
            <person name="Valero Jimenez C.A."/>
            <person name="Zwaan B.J."/>
            <person name="Van Kan J.A."/>
            <person name="Takken W."/>
            <person name="Debets A.J."/>
            <person name="Schoustra S.E."/>
            <person name="Koenraadt C.J."/>
        </authorList>
    </citation>
    <scope>NUCLEOTIDE SEQUENCE [LARGE SCALE GENOMIC DNA]</scope>
    <source>
        <strain evidence="1 2">ARSEF 8028</strain>
    </source>
</reference>
<dbReference type="EMBL" id="JRHA01000006">
    <property type="protein sequence ID" value="PQK16557.1"/>
    <property type="molecule type" value="Genomic_DNA"/>
</dbReference>
<accession>A0A2S7YKD0</accession>
<gene>
    <name evidence="1" type="ORF">BB8028_0006g08760</name>
</gene>
<evidence type="ECO:0000313" key="2">
    <source>
        <dbReference type="Proteomes" id="UP000237441"/>
    </source>
</evidence>